<dbReference type="WBParaSite" id="ACRNAN_scaffold1421.g30737.t1">
    <property type="protein sequence ID" value="ACRNAN_scaffold1421.g30737.t1"/>
    <property type="gene ID" value="ACRNAN_scaffold1421.g30737"/>
</dbReference>
<dbReference type="AlphaFoldDB" id="A0A914CSY5"/>
<feature type="signal peptide" evidence="1">
    <location>
        <begin position="1"/>
        <end position="19"/>
    </location>
</feature>
<feature type="chain" id="PRO_5037884873" evidence="1">
    <location>
        <begin position="20"/>
        <end position="148"/>
    </location>
</feature>
<dbReference type="Proteomes" id="UP000887540">
    <property type="component" value="Unplaced"/>
</dbReference>
<keyword evidence="1" id="KW-0732">Signal</keyword>
<evidence type="ECO:0000313" key="3">
    <source>
        <dbReference type="WBParaSite" id="ACRNAN_scaffold1421.g30737.t1"/>
    </source>
</evidence>
<reference evidence="3" key="1">
    <citation type="submission" date="2022-11" db="UniProtKB">
        <authorList>
            <consortium name="WormBaseParasite"/>
        </authorList>
    </citation>
    <scope>IDENTIFICATION</scope>
</reference>
<name>A0A914CSY5_9BILA</name>
<protein>
    <submittedName>
        <fullName evidence="3">Uncharacterized protein</fullName>
    </submittedName>
</protein>
<sequence>MKVNLFTLVCALMASSIYAQYAAWPATSYSPFFEALFGLASKPVAALPSGAGLQAPSIPLQAPTFPLAYPFAQPFQYAVAAAPPAVFSPPAFVPFSKRKHRRAPSAHAPPAKKGKFFIENAVPLVKTSLFEKRKPWKAIKSLEKEFNL</sequence>
<accession>A0A914CSY5</accession>
<evidence type="ECO:0000313" key="2">
    <source>
        <dbReference type="Proteomes" id="UP000887540"/>
    </source>
</evidence>
<keyword evidence="2" id="KW-1185">Reference proteome</keyword>
<organism evidence="2 3">
    <name type="scientific">Acrobeloides nanus</name>
    <dbReference type="NCBI Taxonomy" id="290746"/>
    <lineage>
        <taxon>Eukaryota</taxon>
        <taxon>Metazoa</taxon>
        <taxon>Ecdysozoa</taxon>
        <taxon>Nematoda</taxon>
        <taxon>Chromadorea</taxon>
        <taxon>Rhabditida</taxon>
        <taxon>Tylenchina</taxon>
        <taxon>Cephalobomorpha</taxon>
        <taxon>Cephaloboidea</taxon>
        <taxon>Cephalobidae</taxon>
        <taxon>Acrobeloides</taxon>
    </lineage>
</organism>
<proteinExistence type="predicted"/>
<evidence type="ECO:0000256" key="1">
    <source>
        <dbReference type="SAM" id="SignalP"/>
    </source>
</evidence>